<dbReference type="AlphaFoldDB" id="A0A6J4UX28"/>
<organism evidence="2">
    <name type="scientific">uncultured Thermomicrobiales bacterium</name>
    <dbReference type="NCBI Taxonomy" id="1645740"/>
    <lineage>
        <taxon>Bacteria</taxon>
        <taxon>Pseudomonadati</taxon>
        <taxon>Thermomicrobiota</taxon>
        <taxon>Thermomicrobia</taxon>
        <taxon>Thermomicrobiales</taxon>
        <taxon>environmental samples</taxon>
    </lineage>
</organism>
<feature type="compositionally biased region" description="Gly residues" evidence="1">
    <location>
        <begin position="1"/>
        <end position="26"/>
    </location>
</feature>
<sequence>DQGDGVLHGKGGRGPAPGSPGFGGGLVARRRVAGRGLRGADGLAHRGRGLGSVRRVEDEHGRGGVEGGV</sequence>
<feature type="compositionally biased region" description="Basic and acidic residues" evidence="1">
    <location>
        <begin position="54"/>
        <end position="63"/>
    </location>
</feature>
<evidence type="ECO:0000256" key="1">
    <source>
        <dbReference type="SAM" id="MobiDB-lite"/>
    </source>
</evidence>
<name>A0A6J4UX28_9BACT</name>
<gene>
    <name evidence="2" type="ORF">AVDCRST_MAG73-3650</name>
</gene>
<feature type="non-terminal residue" evidence="2">
    <location>
        <position position="69"/>
    </location>
</feature>
<accession>A0A6J4UX28</accession>
<protein>
    <submittedName>
        <fullName evidence="2">Uncharacterized protein</fullName>
    </submittedName>
</protein>
<evidence type="ECO:0000313" key="2">
    <source>
        <dbReference type="EMBL" id="CAA9560435.1"/>
    </source>
</evidence>
<feature type="region of interest" description="Disordered" evidence="1">
    <location>
        <begin position="1"/>
        <end position="69"/>
    </location>
</feature>
<dbReference type="EMBL" id="CADCWE010000241">
    <property type="protein sequence ID" value="CAA9560435.1"/>
    <property type="molecule type" value="Genomic_DNA"/>
</dbReference>
<proteinExistence type="predicted"/>
<reference evidence="2" key="1">
    <citation type="submission" date="2020-02" db="EMBL/GenBank/DDBJ databases">
        <authorList>
            <person name="Meier V. D."/>
        </authorList>
    </citation>
    <scope>NUCLEOTIDE SEQUENCE</scope>
    <source>
        <strain evidence="2">AVDCRST_MAG73</strain>
    </source>
</reference>
<feature type="non-terminal residue" evidence="2">
    <location>
        <position position="1"/>
    </location>
</feature>